<dbReference type="InterPro" id="IPR057632">
    <property type="entry name" value="TPGS1_C"/>
</dbReference>
<dbReference type="SUPFAM" id="SSF47391">
    <property type="entry name" value="Dimerization-anchoring domain of cAMP-dependent PK regulatory subunit"/>
    <property type="match status" value="1"/>
</dbReference>
<dbReference type="Proteomes" id="UP000037460">
    <property type="component" value="Unassembled WGS sequence"/>
</dbReference>
<accession>A0A0M0J372</accession>
<comment type="caution">
    <text evidence="2">The sequence shown here is derived from an EMBL/GenBank/DDBJ whole genome shotgun (WGS) entry which is preliminary data.</text>
</comment>
<dbReference type="EMBL" id="JWZX01003397">
    <property type="protein sequence ID" value="KOO20994.1"/>
    <property type="molecule type" value="Genomic_DNA"/>
</dbReference>
<evidence type="ECO:0000313" key="2">
    <source>
        <dbReference type="EMBL" id="KOO20994.1"/>
    </source>
</evidence>
<protein>
    <recommendedName>
        <fullName evidence="1">Tubulin polyglutamylase complex subunit 1-like C-terminal domain-containing protein</fullName>
    </recommendedName>
</protein>
<proteinExistence type="predicted"/>
<dbReference type="GO" id="GO:0008017">
    <property type="term" value="F:microtubule binding"/>
    <property type="evidence" value="ECO:0007669"/>
    <property type="project" value="TreeGrafter"/>
</dbReference>
<organism evidence="2 3">
    <name type="scientific">Chrysochromulina tobinii</name>
    <dbReference type="NCBI Taxonomy" id="1460289"/>
    <lineage>
        <taxon>Eukaryota</taxon>
        <taxon>Haptista</taxon>
        <taxon>Haptophyta</taxon>
        <taxon>Prymnesiophyceae</taxon>
        <taxon>Prymnesiales</taxon>
        <taxon>Chrysochromulinaceae</taxon>
        <taxon>Chrysochromulina</taxon>
    </lineage>
</organism>
<evidence type="ECO:0000313" key="3">
    <source>
        <dbReference type="Proteomes" id="UP000037460"/>
    </source>
</evidence>
<name>A0A0M0J372_9EUKA</name>
<dbReference type="PANTHER" id="PTHR31932:SF2">
    <property type="entry name" value="TUBULIN POLYGLUTAMYLASE COMPLEX SUBUNIT 1"/>
    <property type="match status" value="1"/>
</dbReference>
<dbReference type="InterPro" id="IPR011992">
    <property type="entry name" value="EF-hand-dom_pair"/>
</dbReference>
<dbReference type="Gene3D" id="1.20.890.10">
    <property type="entry name" value="cAMP-dependent protein kinase regulatory subunit, dimerization-anchoring domain"/>
    <property type="match status" value="1"/>
</dbReference>
<dbReference type="AlphaFoldDB" id="A0A0M0J372"/>
<dbReference type="OrthoDB" id="64214at2759"/>
<dbReference type="InterPro" id="IPR039235">
    <property type="entry name" value="TPGS1"/>
</dbReference>
<dbReference type="Pfam" id="PF24480">
    <property type="entry name" value="TPGS1_C"/>
    <property type="match status" value="1"/>
</dbReference>
<sequence length="261" mass="27798">MPIDPTSLDAEEYLDRYGVTAYMKDVVTLLLENRPASPIAFISKYFRTVTQGSSPLLRAYRYIRLAHPTQDAFIDNLVAAYAALDARRGVSGVTGAELLRLLRLLCGDCPIDVSRSVLVLIDRAESDPITFDEFSGAVRAGLHYDDLFKRARTLFDTCDPLHTGTIPRTTLQLVIRQGASATPSPIEVGYRLSAAVAGTGASIGVDAVLSSGASGGGASSNSASSVELDEFLEAVFVATLTGHEAANPVHGMHAALIPKMN</sequence>
<dbReference type="PANTHER" id="PTHR31932">
    <property type="entry name" value="TUBULIN POLYGLUTAMYLASE COMPLEX SUBUNIT 1"/>
    <property type="match status" value="1"/>
</dbReference>
<dbReference type="CDD" id="cd22959">
    <property type="entry name" value="DD_C11orf49"/>
    <property type="match status" value="1"/>
</dbReference>
<evidence type="ECO:0000259" key="1">
    <source>
        <dbReference type="Pfam" id="PF24480"/>
    </source>
</evidence>
<keyword evidence="3" id="KW-1185">Reference proteome</keyword>
<reference evidence="3" key="1">
    <citation type="journal article" date="2015" name="PLoS Genet.">
        <title>Genome Sequence and Transcriptome Analyses of Chrysochromulina tobin: Metabolic Tools for Enhanced Algal Fitness in the Prominent Order Prymnesiales (Haptophyceae).</title>
        <authorList>
            <person name="Hovde B.T."/>
            <person name="Deodato C.R."/>
            <person name="Hunsperger H.M."/>
            <person name="Ryken S.A."/>
            <person name="Yost W."/>
            <person name="Jha R.K."/>
            <person name="Patterson J."/>
            <person name="Monnat R.J. Jr."/>
            <person name="Barlow S.B."/>
            <person name="Starkenburg S.R."/>
            <person name="Cattolico R.A."/>
        </authorList>
    </citation>
    <scope>NUCLEOTIDE SEQUENCE</scope>
    <source>
        <strain evidence="3">CCMP291</strain>
    </source>
</reference>
<dbReference type="SUPFAM" id="SSF47473">
    <property type="entry name" value="EF-hand"/>
    <property type="match status" value="1"/>
</dbReference>
<gene>
    <name evidence="2" type="ORF">Ctob_001174</name>
</gene>
<feature type="domain" description="Tubulin polyglutamylase complex subunit 1-like C-terminal" evidence="1">
    <location>
        <begin position="54"/>
        <end position="235"/>
    </location>
</feature>